<keyword evidence="8" id="KW-1185">Reference proteome</keyword>
<gene>
    <name evidence="7" type="ORF">FGL95_03370</name>
</gene>
<evidence type="ECO:0000256" key="1">
    <source>
        <dbReference type="ARBA" id="ARBA00022491"/>
    </source>
</evidence>
<keyword evidence="3 5" id="KW-0238">DNA-binding</keyword>
<evidence type="ECO:0000256" key="5">
    <source>
        <dbReference type="PROSITE-ProRule" id="PRU00335"/>
    </source>
</evidence>
<evidence type="ECO:0000259" key="6">
    <source>
        <dbReference type="PROSITE" id="PS50977"/>
    </source>
</evidence>
<proteinExistence type="predicted"/>
<comment type="caution">
    <text evidence="7">The sequence shown here is derived from an EMBL/GenBank/DDBJ whole genome shotgun (WGS) entry which is preliminary data.</text>
</comment>
<dbReference type="PROSITE" id="PS01081">
    <property type="entry name" value="HTH_TETR_1"/>
    <property type="match status" value="1"/>
</dbReference>
<dbReference type="EMBL" id="VCQU01000001">
    <property type="protein sequence ID" value="NMN94074.1"/>
    <property type="molecule type" value="Genomic_DNA"/>
</dbReference>
<dbReference type="InterPro" id="IPR036271">
    <property type="entry name" value="Tet_transcr_reg_TetR-rel_C_sf"/>
</dbReference>
<dbReference type="Proteomes" id="UP000535543">
    <property type="component" value="Unassembled WGS sequence"/>
</dbReference>
<evidence type="ECO:0000313" key="8">
    <source>
        <dbReference type="Proteomes" id="UP000535543"/>
    </source>
</evidence>
<organism evidence="7 8">
    <name type="scientific">Antrihabitans stalactiti</name>
    <dbReference type="NCBI Taxonomy" id="2584121"/>
    <lineage>
        <taxon>Bacteria</taxon>
        <taxon>Bacillati</taxon>
        <taxon>Actinomycetota</taxon>
        <taxon>Actinomycetes</taxon>
        <taxon>Mycobacteriales</taxon>
        <taxon>Nocardiaceae</taxon>
        <taxon>Antrihabitans</taxon>
    </lineage>
</organism>
<feature type="domain" description="HTH tetR-type" evidence="6">
    <location>
        <begin position="1"/>
        <end position="54"/>
    </location>
</feature>
<name>A0A848K9Y4_9NOCA</name>
<keyword evidence="2" id="KW-0805">Transcription regulation</keyword>
<evidence type="ECO:0000256" key="2">
    <source>
        <dbReference type="ARBA" id="ARBA00023015"/>
    </source>
</evidence>
<dbReference type="Pfam" id="PF17932">
    <property type="entry name" value="TetR_C_24"/>
    <property type="match status" value="1"/>
</dbReference>
<dbReference type="Gene3D" id="1.10.357.10">
    <property type="entry name" value="Tetracycline Repressor, domain 2"/>
    <property type="match status" value="1"/>
</dbReference>
<accession>A0A848K9Y4</accession>
<dbReference type="InterPro" id="IPR023772">
    <property type="entry name" value="DNA-bd_HTH_TetR-type_CS"/>
</dbReference>
<feature type="DNA-binding region" description="H-T-H motif" evidence="5">
    <location>
        <begin position="17"/>
        <end position="36"/>
    </location>
</feature>
<dbReference type="GO" id="GO:0003700">
    <property type="term" value="F:DNA-binding transcription factor activity"/>
    <property type="evidence" value="ECO:0007669"/>
    <property type="project" value="TreeGrafter"/>
</dbReference>
<dbReference type="SUPFAM" id="SSF46689">
    <property type="entry name" value="Homeodomain-like"/>
    <property type="match status" value="1"/>
</dbReference>
<sequence>MAHATALFAEKGFAGTSLQDIADAMGLTRPALYHYVANKDEVLARLVTEITEEPAVILASINKRTDLGPIDKLHAMAEAIALLQAAAPDRFRLIIRSEAELPEHLSKTYDQSRRRVLKEFIAVIRAGIDAGLFRPVDPRVASLGIIGMLNWMAWWYQPESEAHAKSVANQLADMAIQSVLQPGDTAKFVDGPARAISLLRQNLDYLEQQLGETGRD</sequence>
<dbReference type="PANTHER" id="PTHR30055:SF175">
    <property type="entry name" value="HTH-TYPE TRANSCRIPTIONAL REPRESSOR KSTR2"/>
    <property type="match status" value="1"/>
</dbReference>
<reference evidence="7 8" key="1">
    <citation type="submission" date="2019-05" db="EMBL/GenBank/DDBJ databases">
        <authorList>
            <person name="Lee S.D."/>
        </authorList>
    </citation>
    <scope>NUCLEOTIDE SEQUENCE [LARGE SCALE GENOMIC DNA]</scope>
    <source>
        <strain evidence="7 8">YC2-7</strain>
    </source>
</reference>
<protein>
    <submittedName>
        <fullName evidence="7">TetR/AcrR family transcriptional regulator</fullName>
    </submittedName>
</protein>
<dbReference type="SUPFAM" id="SSF48498">
    <property type="entry name" value="Tetracyclin repressor-like, C-terminal domain"/>
    <property type="match status" value="1"/>
</dbReference>
<dbReference type="Pfam" id="PF00440">
    <property type="entry name" value="TetR_N"/>
    <property type="match status" value="1"/>
</dbReference>
<dbReference type="PROSITE" id="PS50977">
    <property type="entry name" value="HTH_TETR_2"/>
    <property type="match status" value="1"/>
</dbReference>
<dbReference type="PANTHER" id="PTHR30055">
    <property type="entry name" value="HTH-TYPE TRANSCRIPTIONAL REGULATOR RUTR"/>
    <property type="match status" value="1"/>
</dbReference>
<dbReference type="AlphaFoldDB" id="A0A848K9Y4"/>
<keyword evidence="4" id="KW-0804">Transcription</keyword>
<dbReference type="Gene3D" id="1.10.10.60">
    <property type="entry name" value="Homeodomain-like"/>
    <property type="match status" value="1"/>
</dbReference>
<dbReference type="InterPro" id="IPR009057">
    <property type="entry name" value="Homeodomain-like_sf"/>
</dbReference>
<evidence type="ECO:0000256" key="4">
    <source>
        <dbReference type="ARBA" id="ARBA00023163"/>
    </source>
</evidence>
<dbReference type="GO" id="GO:0000976">
    <property type="term" value="F:transcription cis-regulatory region binding"/>
    <property type="evidence" value="ECO:0007669"/>
    <property type="project" value="TreeGrafter"/>
</dbReference>
<reference evidence="7 8" key="2">
    <citation type="submission" date="2020-06" db="EMBL/GenBank/DDBJ databases">
        <title>Antribacter stalactiti gen. nov., sp. nov., a new member of the family Nacardiaceae isolated from a cave.</title>
        <authorList>
            <person name="Kim I.S."/>
        </authorList>
    </citation>
    <scope>NUCLEOTIDE SEQUENCE [LARGE SCALE GENOMIC DNA]</scope>
    <source>
        <strain evidence="7 8">YC2-7</strain>
    </source>
</reference>
<keyword evidence="1" id="KW-0678">Repressor</keyword>
<evidence type="ECO:0000313" key="7">
    <source>
        <dbReference type="EMBL" id="NMN94074.1"/>
    </source>
</evidence>
<dbReference type="InterPro" id="IPR050109">
    <property type="entry name" value="HTH-type_TetR-like_transc_reg"/>
</dbReference>
<dbReference type="InterPro" id="IPR001647">
    <property type="entry name" value="HTH_TetR"/>
</dbReference>
<evidence type="ECO:0000256" key="3">
    <source>
        <dbReference type="ARBA" id="ARBA00023125"/>
    </source>
</evidence>
<dbReference type="InterPro" id="IPR041490">
    <property type="entry name" value="KstR2_TetR_C"/>
</dbReference>